<dbReference type="SUPFAM" id="SSF50998">
    <property type="entry name" value="Quinoprotein alcohol dehydrogenase-like"/>
    <property type="match status" value="1"/>
</dbReference>
<sequence>MTVQGTTVIIDLGLERGEPDSYDSPQRSTFPGWFPAAVLAVLVMFTAGAAAAPGKPAFTEVFSLQVGPADAYALTDDGRLLAQTFGSLSAYDLRDGETQWEAGPTAPAFRLRLGSGLILMRPWTVGSRDPGTTAVSLDDGASRWNRSGNVMTLAGSPTLLSVSPVRSFGGANRRVQGPVDAIDPATGRTLWTVNVPSSAVLAALPGVGDEGTRMLLVHDDRTMAVHDLVTGERLVTGSVPAADYDPSNPVVVGGTILLRHPGRPNMEFSAYDPQTLRNLWSAPADGAYEIEVCGILACLTGPDGMRAIEPTTGDVVWARPGWRGIQQFGTKFVAYGSAENTRPLGLIDPDTGELQVDLTGWRPISGTATEDELLVTRASEPGGRTMVAVAQPGETQPRLLGTLPAGTGDCQAATGRLVCRSMYGQLVVWAYGQKG</sequence>
<dbReference type="Pfam" id="PF13360">
    <property type="entry name" value="PQQ_2"/>
    <property type="match status" value="1"/>
</dbReference>
<evidence type="ECO:0000313" key="3">
    <source>
        <dbReference type="EMBL" id="MBM2617796.1"/>
    </source>
</evidence>
<keyword evidence="1" id="KW-0812">Transmembrane</keyword>
<evidence type="ECO:0000313" key="4">
    <source>
        <dbReference type="Proteomes" id="UP000632138"/>
    </source>
</evidence>
<feature type="transmembrane region" description="Helical" evidence="1">
    <location>
        <begin position="32"/>
        <end position="52"/>
    </location>
</feature>
<proteinExistence type="predicted"/>
<dbReference type="RefSeq" id="WP_203377789.1">
    <property type="nucleotide sequence ID" value="NZ_JAENHP010000005.1"/>
</dbReference>
<dbReference type="Proteomes" id="UP000632138">
    <property type="component" value="Unassembled WGS sequence"/>
</dbReference>
<name>A0ABS2AEY3_9ACTN</name>
<dbReference type="InterPro" id="IPR011047">
    <property type="entry name" value="Quinoprotein_ADH-like_sf"/>
</dbReference>
<keyword evidence="4" id="KW-1185">Reference proteome</keyword>
<dbReference type="InterPro" id="IPR015943">
    <property type="entry name" value="WD40/YVTN_repeat-like_dom_sf"/>
</dbReference>
<comment type="caution">
    <text evidence="3">The sequence shown here is derived from an EMBL/GenBank/DDBJ whole genome shotgun (WGS) entry which is preliminary data.</text>
</comment>
<reference evidence="3 4" key="1">
    <citation type="submission" date="2021-01" db="EMBL/GenBank/DDBJ databases">
        <title>Actinoplanes sp. nov. LDG1-06 isolated from lichen.</title>
        <authorList>
            <person name="Saeng-In P."/>
            <person name="Phongsopitanun W."/>
            <person name="Kanchanasin P."/>
            <person name="Yuki M."/>
            <person name="Kudo T."/>
            <person name="Ohkuma M."/>
            <person name="Tanasupawat S."/>
        </authorList>
    </citation>
    <scope>NUCLEOTIDE SEQUENCE [LARGE SCALE GENOMIC DNA]</scope>
    <source>
        <strain evidence="3 4">LDG1-06</strain>
    </source>
</reference>
<protein>
    <submittedName>
        <fullName evidence="3">PQQ-binding-like beta-propeller repeat protein</fullName>
    </submittedName>
</protein>
<gene>
    <name evidence="3" type="ORF">JIG36_19755</name>
</gene>
<dbReference type="InterPro" id="IPR002372">
    <property type="entry name" value="PQQ_rpt_dom"/>
</dbReference>
<dbReference type="Gene3D" id="2.130.10.10">
    <property type="entry name" value="YVTN repeat-like/Quinoprotein amine dehydrogenase"/>
    <property type="match status" value="1"/>
</dbReference>
<evidence type="ECO:0000256" key="1">
    <source>
        <dbReference type="SAM" id="Phobius"/>
    </source>
</evidence>
<organism evidence="3 4">
    <name type="scientific">Paractinoplanes ovalisporus</name>
    <dbReference type="NCBI Taxonomy" id="2810368"/>
    <lineage>
        <taxon>Bacteria</taxon>
        <taxon>Bacillati</taxon>
        <taxon>Actinomycetota</taxon>
        <taxon>Actinomycetes</taxon>
        <taxon>Micromonosporales</taxon>
        <taxon>Micromonosporaceae</taxon>
        <taxon>Paractinoplanes</taxon>
    </lineage>
</organism>
<dbReference type="EMBL" id="JAENHP010000005">
    <property type="protein sequence ID" value="MBM2617796.1"/>
    <property type="molecule type" value="Genomic_DNA"/>
</dbReference>
<keyword evidence="1" id="KW-1133">Transmembrane helix</keyword>
<accession>A0ABS2AEY3</accession>
<evidence type="ECO:0000259" key="2">
    <source>
        <dbReference type="Pfam" id="PF13360"/>
    </source>
</evidence>
<feature type="domain" description="Pyrrolo-quinoline quinone repeat" evidence="2">
    <location>
        <begin position="177"/>
        <end position="319"/>
    </location>
</feature>
<keyword evidence="1" id="KW-0472">Membrane</keyword>